<dbReference type="GO" id="GO:0000160">
    <property type="term" value="P:phosphorelay signal transduction system"/>
    <property type="evidence" value="ECO:0007669"/>
    <property type="project" value="UniProtKB-KW"/>
</dbReference>
<reference evidence="4 5" key="1">
    <citation type="submission" date="2013-08" db="EMBL/GenBank/DDBJ databases">
        <title>Genomic analysis of Lysobacter defluvii.</title>
        <authorList>
            <person name="Wang Q."/>
            <person name="Wang G."/>
        </authorList>
    </citation>
    <scope>NUCLEOTIDE SEQUENCE [LARGE SCALE GENOMIC DNA]</scope>
    <source>
        <strain evidence="4 5">IMMIB APB-9</strain>
    </source>
</reference>
<sequence>PAALREAVRRHLPAAPLRVADQPLRWDDESATRALNGERAHVDALRKLFLDELPATRNRIRGAIAGGSVVEAETELHKLRASCGFVGAPRLDAAVRALQQEIGSPDALRSFEAAVDELLDP</sequence>
<evidence type="ECO:0000256" key="2">
    <source>
        <dbReference type="PROSITE-ProRule" id="PRU00110"/>
    </source>
</evidence>
<dbReference type="GO" id="GO:0004672">
    <property type="term" value="F:protein kinase activity"/>
    <property type="evidence" value="ECO:0007669"/>
    <property type="project" value="UniProtKB-ARBA"/>
</dbReference>
<dbReference type="Gene3D" id="1.20.120.160">
    <property type="entry name" value="HPT domain"/>
    <property type="match status" value="1"/>
</dbReference>
<dbReference type="RefSeq" id="WP_036137593.1">
    <property type="nucleotide sequence ID" value="NZ_AVBH01000109.1"/>
</dbReference>
<accession>A0A0A0M7L5</accession>
<evidence type="ECO:0000313" key="5">
    <source>
        <dbReference type="Proteomes" id="UP000030003"/>
    </source>
</evidence>
<dbReference type="InterPro" id="IPR008207">
    <property type="entry name" value="Sig_transdc_His_kin_Hpt_dom"/>
</dbReference>
<dbReference type="EMBL" id="AVBH01000109">
    <property type="protein sequence ID" value="KGO98229.1"/>
    <property type="molecule type" value="Genomic_DNA"/>
</dbReference>
<dbReference type="eggNOG" id="COG0745">
    <property type="taxonomic scope" value="Bacteria"/>
</dbReference>
<evidence type="ECO:0000259" key="3">
    <source>
        <dbReference type="PROSITE" id="PS50894"/>
    </source>
</evidence>
<evidence type="ECO:0000313" key="4">
    <source>
        <dbReference type="EMBL" id="KGO98229.1"/>
    </source>
</evidence>
<keyword evidence="5" id="KW-1185">Reference proteome</keyword>
<protein>
    <submittedName>
        <fullName evidence="4">Transcriptional regulator</fullName>
    </submittedName>
</protein>
<dbReference type="InterPro" id="IPR036641">
    <property type="entry name" value="HPT_dom_sf"/>
</dbReference>
<feature type="modified residue" description="Phosphohistidine" evidence="2">
    <location>
        <position position="77"/>
    </location>
</feature>
<organism evidence="4 5">
    <name type="scientific">Lysobacter defluvii IMMIB APB-9 = DSM 18482</name>
    <dbReference type="NCBI Taxonomy" id="1385515"/>
    <lineage>
        <taxon>Bacteria</taxon>
        <taxon>Pseudomonadati</taxon>
        <taxon>Pseudomonadota</taxon>
        <taxon>Gammaproteobacteria</taxon>
        <taxon>Lysobacterales</taxon>
        <taxon>Lysobacteraceae</taxon>
        <taxon>Novilysobacter</taxon>
    </lineage>
</organism>
<feature type="non-terminal residue" evidence="4">
    <location>
        <position position="1"/>
    </location>
</feature>
<dbReference type="SUPFAM" id="SSF47226">
    <property type="entry name" value="Histidine-containing phosphotransfer domain, HPT domain"/>
    <property type="match status" value="1"/>
</dbReference>
<dbReference type="STRING" id="1385515.GCA_000423325_01006"/>
<evidence type="ECO:0000256" key="1">
    <source>
        <dbReference type="ARBA" id="ARBA00023012"/>
    </source>
</evidence>
<proteinExistence type="predicted"/>
<comment type="caution">
    <text evidence="4">The sequence shown here is derived from an EMBL/GenBank/DDBJ whole genome shotgun (WGS) entry which is preliminary data.</text>
</comment>
<dbReference type="Pfam" id="PF01627">
    <property type="entry name" value="Hpt"/>
    <property type="match status" value="1"/>
</dbReference>
<keyword evidence="1" id="KW-0902">Two-component regulatory system</keyword>
<dbReference type="PROSITE" id="PS50894">
    <property type="entry name" value="HPT"/>
    <property type="match status" value="1"/>
</dbReference>
<dbReference type="AlphaFoldDB" id="A0A0A0M7L5"/>
<keyword evidence="2" id="KW-0597">Phosphoprotein</keyword>
<gene>
    <name evidence="4" type="ORF">N791_03945</name>
</gene>
<name>A0A0A0M7L5_9GAMM</name>
<feature type="domain" description="HPt" evidence="3">
    <location>
        <begin position="38"/>
        <end position="121"/>
    </location>
</feature>
<dbReference type="Proteomes" id="UP000030003">
    <property type="component" value="Unassembled WGS sequence"/>
</dbReference>